<feature type="region of interest" description="Disordered" evidence="1">
    <location>
        <begin position="354"/>
        <end position="414"/>
    </location>
</feature>
<evidence type="ECO:0000256" key="1">
    <source>
        <dbReference type="SAM" id="MobiDB-lite"/>
    </source>
</evidence>
<feature type="compositionally biased region" description="Gly residues" evidence="1">
    <location>
        <begin position="354"/>
        <end position="407"/>
    </location>
</feature>
<dbReference type="Proteomes" id="UP000218209">
    <property type="component" value="Unassembled WGS sequence"/>
</dbReference>
<proteinExistence type="predicted"/>
<dbReference type="Pfam" id="PF10188">
    <property type="entry name" value="Oscp1"/>
    <property type="match status" value="1"/>
</dbReference>
<accession>A0A1X6PJA9</accession>
<dbReference type="EMBL" id="KV918768">
    <property type="protein sequence ID" value="OSX80753.1"/>
    <property type="molecule type" value="Genomic_DNA"/>
</dbReference>
<gene>
    <name evidence="2" type="ORF">BU14_0032s0011</name>
</gene>
<evidence type="ECO:0000313" key="3">
    <source>
        <dbReference type="Proteomes" id="UP000218209"/>
    </source>
</evidence>
<feature type="compositionally biased region" description="Gly residues" evidence="1">
    <location>
        <begin position="220"/>
        <end position="237"/>
    </location>
</feature>
<reference evidence="2 3" key="1">
    <citation type="submission" date="2017-03" db="EMBL/GenBank/DDBJ databases">
        <title>WGS assembly of Porphyra umbilicalis.</title>
        <authorList>
            <person name="Brawley S.H."/>
            <person name="Blouin N.A."/>
            <person name="Ficko-Blean E."/>
            <person name="Wheeler G.L."/>
            <person name="Lohr M."/>
            <person name="Goodson H.V."/>
            <person name="Jenkins J.W."/>
            <person name="Blaby-Haas C.E."/>
            <person name="Helliwell K.E."/>
            <person name="Chan C."/>
            <person name="Marriage T."/>
            <person name="Bhattacharya D."/>
            <person name="Klein A.S."/>
            <person name="Badis Y."/>
            <person name="Brodie J."/>
            <person name="Cao Y."/>
            <person name="Collen J."/>
            <person name="Dittami S.M."/>
            <person name="Gachon C.M."/>
            <person name="Green B.R."/>
            <person name="Karpowicz S."/>
            <person name="Kim J.W."/>
            <person name="Kudahl U."/>
            <person name="Lin S."/>
            <person name="Michel G."/>
            <person name="Mittag M."/>
            <person name="Olson B.J."/>
            <person name="Pangilinan J."/>
            <person name="Peng Y."/>
            <person name="Qiu H."/>
            <person name="Shu S."/>
            <person name="Singer J.T."/>
            <person name="Smith A.G."/>
            <person name="Sprecher B.N."/>
            <person name="Wagner V."/>
            <person name="Wang W."/>
            <person name="Wang Z.-Y."/>
            <person name="Yan J."/>
            <person name="Yarish C."/>
            <person name="Zoeuner-Riek S."/>
            <person name="Zhuang Y."/>
            <person name="Zou Y."/>
            <person name="Lindquist E.A."/>
            <person name="Grimwood J."/>
            <person name="Barry K."/>
            <person name="Rokhsar D.S."/>
            <person name="Schmutz J."/>
            <person name="Stiller J.W."/>
            <person name="Grossman A.R."/>
            <person name="Prochnik S.E."/>
        </authorList>
    </citation>
    <scope>NUCLEOTIDE SEQUENCE [LARGE SCALE GENOMIC DNA]</scope>
    <source>
        <strain evidence="2">4086291</strain>
    </source>
</reference>
<feature type="compositionally biased region" description="Low complexity" evidence="1">
    <location>
        <begin position="208"/>
        <end position="219"/>
    </location>
</feature>
<evidence type="ECO:0000313" key="2">
    <source>
        <dbReference type="EMBL" id="OSX80753.1"/>
    </source>
</evidence>
<protein>
    <submittedName>
        <fullName evidence="2">Uncharacterized protein</fullName>
    </submittedName>
</protein>
<feature type="region of interest" description="Disordered" evidence="1">
    <location>
        <begin position="439"/>
        <end position="470"/>
    </location>
</feature>
<feature type="region of interest" description="Disordered" evidence="1">
    <location>
        <begin position="179"/>
        <end position="254"/>
    </location>
</feature>
<dbReference type="PANTHER" id="PTHR21439:SF0">
    <property type="entry name" value="PROTEIN OSCP1"/>
    <property type="match status" value="1"/>
</dbReference>
<dbReference type="InterPro" id="IPR019332">
    <property type="entry name" value="OSCP1"/>
</dbReference>
<feature type="compositionally biased region" description="Low complexity" evidence="1">
    <location>
        <begin position="243"/>
        <end position="254"/>
    </location>
</feature>
<dbReference type="AlphaFoldDB" id="A0A1X6PJA9"/>
<dbReference type="GO" id="GO:0005886">
    <property type="term" value="C:plasma membrane"/>
    <property type="evidence" value="ECO:0007669"/>
    <property type="project" value="TreeGrafter"/>
</dbReference>
<feature type="compositionally biased region" description="Gly residues" evidence="1">
    <location>
        <begin position="179"/>
        <end position="195"/>
    </location>
</feature>
<keyword evidence="3" id="KW-1185">Reference proteome</keyword>
<dbReference type="GO" id="GO:0005737">
    <property type="term" value="C:cytoplasm"/>
    <property type="evidence" value="ECO:0007669"/>
    <property type="project" value="TreeGrafter"/>
</dbReference>
<dbReference type="PANTHER" id="PTHR21439">
    <property type="entry name" value="OXIDORED-NITRO DOMAIN-CONTAINING PROTEIN"/>
    <property type="match status" value="1"/>
</dbReference>
<name>A0A1X6PJA9_PORUM</name>
<sequence length="491" mass="47785">MRARRPRAACPLCRRVRRGRRWRRARRLDLPADGCAMASSALCAPYQYVNAVVEALFVMDHRLRAGVATSRVPPRKADTIMEELIITALAAETLDGLTPPTPPLELPVLRTALLDALAHPALRLSPASADALFALAIMGLKAQALGSSAPADVANHTDAKLRCLREVVGRSRAGAAVGAAGGVGGAGGRPGGIGTTDGAVLGRPSTNPSSGSSGATVTAGGDGGGGGRGAAGGGNSGLPGPPRRSAGLPPSGGPASVSASAALSVIAAARERLAALYERPPPGELRRLRVAVLNTLRAVAVPVSPLIADGLQAPAGWLVVAPVGARGAHLGAAALFGRDGETVTDAYVLPIAGKGGGDSGSGGGGGGDPGCRGRVGGGGHIGASAMGMGGRGGGASDGGGDGGGGRPGYRPDNLYSPARLAARRQHAAGGIVAVGSPVDGGSASGGGVRRAPSGASAVWDGPPTGGGGAAVPLHEGEALLPTGGEGDGWAS</sequence>
<organism evidence="2 3">
    <name type="scientific">Porphyra umbilicalis</name>
    <name type="common">Purple laver</name>
    <name type="synonym">Red alga</name>
    <dbReference type="NCBI Taxonomy" id="2786"/>
    <lineage>
        <taxon>Eukaryota</taxon>
        <taxon>Rhodophyta</taxon>
        <taxon>Bangiophyceae</taxon>
        <taxon>Bangiales</taxon>
        <taxon>Bangiaceae</taxon>
        <taxon>Porphyra</taxon>
    </lineage>
</organism>